<evidence type="ECO:0000256" key="3">
    <source>
        <dbReference type="ARBA" id="ARBA00022448"/>
    </source>
</evidence>
<dbReference type="PANTHER" id="PTHR30386:SF17">
    <property type="entry name" value="ALKALINE PROTEASE SECRETION PROTEIN APRE"/>
    <property type="match status" value="1"/>
</dbReference>
<proteinExistence type="inferred from homology"/>
<evidence type="ECO:0000313" key="15">
    <source>
        <dbReference type="Proteomes" id="UP000787635"/>
    </source>
</evidence>
<dbReference type="Gene3D" id="2.40.30.170">
    <property type="match status" value="1"/>
</dbReference>
<dbReference type="InterPro" id="IPR058982">
    <property type="entry name" value="Beta-barrel_AprE"/>
</dbReference>
<dbReference type="PRINTS" id="PR01490">
    <property type="entry name" value="RTXTOXIND"/>
</dbReference>
<keyword evidence="5 9" id="KW-0997">Cell inner membrane</keyword>
<comment type="subcellular location">
    <subcellularLocation>
        <location evidence="1 9">Cell inner membrane</location>
        <topology evidence="1 9">Single-pass membrane protein</topology>
    </subcellularLocation>
</comment>
<evidence type="ECO:0000256" key="5">
    <source>
        <dbReference type="ARBA" id="ARBA00022519"/>
    </source>
</evidence>
<feature type="region of interest" description="Disordered" evidence="11">
    <location>
        <begin position="1"/>
        <end position="51"/>
    </location>
</feature>
<keyword evidence="4 9" id="KW-1003">Cell membrane</keyword>
<feature type="coiled-coil region" evidence="10">
    <location>
        <begin position="279"/>
        <end position="342"/>
    </location>
</feature>
<dbReference type="Pfam" id="PF25994">
    <property type="entry name" value="HH_AprE"/>
    <property type="match status" value="1"/>
</dbReference>
<keyword evidence="3 9" id="KW-0813">Transport</keyword>
<feature type="transmembrane region" description="Helical" evidence="9">
    <location>
        <begin position="73"/>
        <end position="91"/>
    </location>
</feature>
<evidence type="ECO:0000256" key="10">
    <source>
        <dbReference type="SAM" id="Coils"/>
    </source>
</evidence>
<keyword evidence="7 9" id="KW-1133">Transmembrane helix</keyword>
<dbReference type="Proteomes" id="UP000787635">
    <property type="component" value="Unassembled WGS sequence"/>
</dbReference>
<evidence type="ECO:0000256" key="1">
    <source>
        <dbReference type="ARBA" id="ARBA00004377"/>
    </source>
</evidence>
<evidence type="ECO:0000256" key="6">
    <source>
        <dbReference type="ARBA" id="ARBA00022692"/>
    </source>
</evidence>
<evidence type="ECO:0000259" key="13">
    <source>
        <dbReference type="Pfam" id="PF26002"/>
    </source>
</evidence>
<dbReference type="InterPro" id="IPR010129">
    <property type="entry name" value="T1SS_HlyD"/>
</dbReference>
<dbReference type="EMBL" id="JAAVNE010000006">
    <property type="protein sequence ID" value="NKC30281.1"/>
    <property type="molecule type" value="Genomic_DNA"/>
</dbReference>
<feature type="compositionally biased region" description="Low complexity" evidence="11">
    <location>
        <begin position="37"/>
        <end position="51"/>
    </location>
</feature>
<dbReference type="InterPro" id="IPR050739">
    <property type="entry name" value="MFP"/>
</dbReference>
<dbReference type="InterPro" id="IPR058781">
    <property type="entry name" value="HH_AprE-like"/>
</dbReference>
<reference evidence="14 15" key="1">
    <citation type="submission" date="2020-03" db="EMBL/GenBank/DDBJ databases">
        <title>Roseomonas selenitidurans sp. nov. isolated from urban soil.</title>
        <authorList>
            <person name="Liu H."/>
        </authorList>
    </citation>
    <scope>NUCLEOTIDE SEQUENCE [LARGE SCALE GENOMIC DNA]</scope>
    <source>
        <strain evidence="14 15">BU-1</strain>
    </source>
</reference>
<protein>
    <recommendedName>
        <fullName evidence="9">Membrane fusion protein (MFP) family protein</fullName>
    </recommendedName>
</protein>
<organism evidence="14 15">
    <name type="scientific">Falsiroseomonas selenitidurans</name>
    <dbReference type="NCBI Taxonomy" id="2716335"/>
    <lineage>
        <taxon>Bacteria</taxon>
        <taxon>Pseudomonadati</taxon>
        <taxon>Pseudomonadota</taxon>
        <taxon>Alphaproteobacteria</taxon>
        <taxon>Acetobacterales</taxon>
        <taxon>Roseomonadaceae</taxon>
        <taxon>Falsiroseomonas</taxon>
    </lineage>
</organism>
<feature type="coiled-coil region" evidence="10">
    <location>
        <begin position="213"/>
        <end position="247"/>
    </location>
</feature>
<keyword evidence="15" id="KW-1185">Reference proteome</keyword>
<sequence length="489" mass="53838">MPANGPAAGPQPIGRIVPQPAGSLPPDGPPPDGPQGGALAPRPAAAPPALWQPPEDQLILDAPRPRTGLPITLGYLIVGIFVIGLGLWASLTPLAEAAIAPGILKVEGTRRTIQHFEGGIVREILVRDGDAVAAGQVLMRLDQPQALQQTETLRSQRWAFLAQDARLVAELAGAPAITFPEDLLASTEPRAAEVISGQRALFQARSIALTSQLEVLRTRIDQHRATIASAEGQMDAQQRMLVLLRAEESNTAQLLRQGLARLPQLLALQRQVASVDGNITDIRNQMVRSRAQIEESEREMERVQNQRTQDVSTELREVRLRLSETEERLRAAEDVSTRLEITAPEAGTVLNLRVFTVGAVLRPGDPVMDLVPQEDRIIAEVNVQPNDIDVLHPGLQAEVRLPAFKQRLVPYLHGHVTFVASDITQDERRGLSYYRVHIQLDEEQLRALEGVQLRAGMAVEAQIRTGERSFARYMLQPLFDSFHRAFREQ</sequence>
<evidence type="ECO:0000256" key="9">
    <source>
        <dbReference type="RuleBase" id="RU365093"/>
    </source>
</evidence>
<name>A0ABX1DZH8_9PROT</name>
<evidence type="ECO:0000256" key="4">
    <source>
        <dbReference type="ARBA" id="ARBA00022475"/>
    </source>
</evidence>
<accession>A0ABX1DZH8</accession>
<evidence type="ECO:0000259" key="12">
    <source>
        <dbReference type="Pfam" id="PF25994"/>
    </source>
</evidence>
<evidence type="ECO:0000256" key="2">
    <source>
        <dbReference type="ARBA" id="ARBA00009477"/>
    </source>
</evidence>
<dbReference type="Pfam" id="PF26002">
    <property type="entry name" value="Beta-barrel_AprE"/>
    <property type="match status" value="1"/>
</dbReference>
<evidence type="ECO:0000256" key="11">
    <source>
        <dbReference type="SAM" id="MobiDB-lite"/>
    </source>
</evidence>
<keyword evidence="6 9" id="KW-0812">Transmembrane</keyword>
<feature type="domain" description="AprE-like long alpha-helical hairpin" evidence="12">
    <location>
        <begin position="149"/>
        <end position="335"/>
    </location>
</feature>
<comment type="caution">
    <text evidence="14">The sequence shown here is derived from an EMBL/GenBank/DDBJ whole genome shotgun (WGS) entry which is preliminary data.</text>
</comment>
<comment type="similarity">
    <text evidence="2 9">Belongs to the membrane fusion protein (MFP) (TC 8.A.1) family.</text>
</comment>
<evidence type="ECO:0000256" key="8">
    <source>
        <dbReference type="ARBA" id="ARBA00023136"/>
    </source>
</evidence>
<evidence type="ECO:0000313" key="14">
    <source>
        <dbReference type="EMBL" id="NKC30281.1"/>
    </source>
</evidence>
<evidence type="ECO:0000256" key="7">
    <source>
        <dbReference type="ARBA" id="ARBA00022989"/>
    </source>
</evidence>
<dbReference type="PANTHER" id="PTHR30386">
    <property type="entry name" value="MEMBRANE FUSION SUBUNIT OF EMRAB-TOLC MULTIDRUG EFFLUX PUMP"/>
    <property type="match status" value="1"/>
</dbReference>
<dbReference type="Gene3D" id="2.40.50.100">
    <property type="match status" value="1"/>
</dbReference>
<gene>
    <name evidence="14" type="ORF">HEQ75_05370</name>
</gene>
<keyword evidence="10" id="KW-0175">Coiled coil</keyword>
<keyword evidence="8 9" id="KW-0472">Membrane</keyword>
<feature type="domain" description="AprE-like beta-barrel" evidence="13">
    <location>
        <begin position="378"/>
        <end position="466"/>
    </location>
</feature>
<dbReference type="NCBIfam" id="TIGR01843">
    <property type="entry name" value="type_I_hlyD"/>
    <property type="match status" value="1"/>
</dbReference>